<evidence type="ECO:0000313" key="1">
    <source>
        <dbReference type="EMBL" id="JAH11212.1"/>
    </source>
</evidence>
<accession>A0A0E9Q3U8</accession>
<proteinExistence type="predicted"/>
<sequence length="87" mass="9419">MRGCSRPLVRPGTDIQSDLAGRLSNQSACESDPANTHTYIHTHTLVLEMYICPSTLANADTSVAFHSKMSIGTVGGPRCKLMKENVK</sequence>
<dbReference type="AlphaFoldDB" id="A0A0E9Q3U8"/>
<reference evidence="1" key="2">
    <citation type="journal article" date="2015" name="Fish Shellfish Immunol.">
        <title>Early steps in the European eel (Anguilla anguilla)-Vibrio vulnificus interaction in the gills: Role of the RtxA13 toxin.</title>
        <authorList>
            <person name="Callol A."/>
            <person name="Pajuelo D."/>
            <person name="Ebbesson L."/>
            <person name="Teles M."/>
            <person name="MacKenzie S."/>
            <person name="Amaro C."/>
        </authorList>
    </citation>
    <scope>NUCLEOTIDE SEQUENCE</scope>
</reference>
<organism evidence="1">
    <name type="scientific">Anguilla anguilla</name>
    <name type="common">European freshwater eel</name>
    <name type="synonym">Muraena anguilla</name>
    <dbReference type="NCBI Taxonomy" id="7936"/>
    <lineage>
        <taxon>Eukaryota</taxon>
        <taxon>Metazoa</taxon>
        <taxon>Chordata</taxon>
        <taxon>Craniata</taxon>
        <taxon>Vertebrata</taxon>
        <taxon>Euteleostomi</taxon>
        <taxon>Actinopterygii</taxon>
        <taxon>Neopterygii</taxon>
        <taxon>Teleostei</taxon>
        <taxon>Anguilliformes</taxon>
        <taxon>Anguillidae</taxon>
        <taxon>Anguilla</taxon>
    </lineage>
</organism>
<reference evidence="1" key="1">
    <citation type="submission" date="2014-11" db="EMBL/GenBank/DDBJ databases">
        <authorList>
            <person name="Amaro Gonzalez C."/>
        </authorList>
    </citation>
    <scope>NUCLEOTIDE SEQUENCE</scope>
</reference>
<name>A0A0E9Q3U8_ANGAN</name>
<dbReference type="EMBL" id="GBXM01097365">
    <property type="protein sequence ID" value="JAH11212.1"/>
    <property type="molecule type" value="Transcribed_RNA"/>
</dbReference>
<protein>
    <submittedName>
        <fullName evidence="1">Uncharacterized protein</fullName>
    </submittedName>
</protein>